<evidence type="ECO:0000256" key="10">
    <source>
        <dbReference type="PIRSR" id="PIRSR038928-1"/>
    </source>
</evidence>
<comment type="cofactor">
    <cofactor evidence="1 11">
        <name>heme</name>
        <dbReference type="ChEBI" id="CHEBI:30413"/>
    </cofactor>
</comment>
<keyword evidence="5 11" id="KW-0479">Metal-binding</keyword>
<dbReference type="SUPFAM" id="SSF56634">
    <property type="entry name" value="Heme-dependent catalase-like"/>
    <property type="match status" value="1"/>
</dbReference>
<name>A0A0Q0JKY2_PSEA0</name>
<dbReference type="CDD" id="cd08156">
    <property type="entry name" value="catalase_clade_3"/>
    <property type="match status" value="1"/>
</dbReference>
<dbReference type="Gene3D" id="2.40.180.10">
    <property type="entry name" value="Catalase core domain"/>
    <property type="match status" value="1"/>
</dbReference>
<comment type="caution">
    <text evidence="15">The sequence shown here is derived from an EMBL/GenBank/DDBJ whole genome shotgun (WGS) entry which is preliminary data.</text>
</comment>
<dbReference type="InterPro" id="IPR010582">
    <property type="entry name" value="Catalase_immune_responsive"/>
</dbReference>
<evidence type="ECO:0000256" key="6">
    <source>
        <dbReference type="ARBA" id="ARBA00023002"/>
    </source>
</evidence>
<dbReference type="EMBL" id="LJRQ01000118">
    <property type="protein sequence ID" value="KPZ14919.1"/>
    <property type="molecule type" value="Genomic_DNA"/>
</dbReference>
<evidence type="ECO:0000259" key="14">
    <source>
        <dbReference type="SMART" id="SM01060"/>
    </source>
</evidence>
<keyword evidence="7 11" id="KW-0408">Iron</keyword>
<gene>
    <name evidence="15" type="ORF">ALO41_04663</name>
</gene>
<evidence type="ECO:0000256" key="7">
    <source>
        <dbReference type="ARBA" id="ARBA00023004"/>
    </source>
</evidence>
<dbReference type="InterPro" id="IPR040333">
    <property type="entry name" value="Catalase_3"/>
</dbReference>
<feature type="domain" description="Catalase core" evidence="14">
    <location>
        <begin position="33"/>
        <end position="417"/>
    </location>
</feature>
<dbReference type="PRINTS" id="PR00067">
    <property type="entry name" value="CATALASE"/>
</dbReference>
<evidence type="ECO:0000256" key="5">
    <source>
        <dbReference type="ARBA" id="ARBA00022723"/>
    </source>
</evidence>
<dbReference type="Proteomes" id="UP000050266">
    <property type="component" value="Unassembled WGS sequence"/>
</dbReference>
<evidence type="ECO:0000256" key="1">
    <source>
        <dbReference type="ARBA" id="ARBA00001971"/>
    </source>
</evidence>
<organism evidence="15 16">
    <name type="scientific">Pseudomonas amygdali pv. ulmi</name>
    <dbReference type="NCBI Taxonomy" id="251720"/>
    <lineage>
        <taxon>Bacteria</taxon>
        <taxon>Pseudomonadati</taxon>
        <taxon>Pseudomonadota</taxon>
        <taxon>Gammaproteobacteria</taxon>
        <taxon>Pseudomonadales</taxon>
        <taxon>Pseudomonadaceae</taxon>
        <taxon>Pseudomonas</taxon>
        <taxon>Pseudomonas amygdali</taxon>
    </lineage>
</organism>
<dbReference type="GO" id="GO:0020037">
    <property type="term" value="F:heme binding"/>
    <property type="evidence" value="ECO:0007669"/>
    <property type="project" value="InterPro"/>
</dbReference>
<dbReference type="InterPro" id="IPR011614">
    <property type="entry name" value="Catalase_core"/>
</dbReference>
<dbReference type="Pfam" id="PF06628">
    <property type="entry name" value="Catalase-rel"/>
    <property type="match status" value="1"/>
</dbReference>
<dbReference type="GO" id="GO:0042744">
    <property type="term" value="P:hydrogen peroxide catabolic process"/>
    <property type="evidence" value="ECO:0007669"/>
    <property type="project" value="UniProtKB-KW"/>
</dbReference>
<dbReference type="PIRSF" id="PIRSF038928">
    <property type="entry name" value="Catalase_clade1-3"/>
    <property type="match status" value="1"/>
</dbReference>
<evidence type="ECO:0000256" key="2">
    <source>
        <dbReference type="ARBA" id="ARBA00005329"/>
    </source>
</evidence>
<evidence type="ECO:0000313" key="16">
    <source>
        <dbReference type="Proteomes" id="UP000050266"/>
    </source>
</evidence>
<keyword evidence="8 12" id="KW-0376">Hydrogen peroxide</keyword>
<sequence>MRRRNSFPQYFLSSQSIGYTHQRKTYRSQKTLTTASGAPVADNQNSRSAGPRGPLLLDDFHLIEKLAHFNRENIPERRVHAKGSGAHGTFTVTRDISQYSSAKLFDTVGKQTPIFLRFSTVGGERGSADTERDPRGFAIKFYTEEGNWDIVGNNTPVFFIRDPLKFPDFIHTQKRLPQTNLKSPQMMWDFWSHSPEALHQVTILFSDRGIPDGYRHMHGFGSHTYSLISAAGERHWVKWHYKTRQGIKNLTPAEAARIAGTDPDYAQRDLFTAIERGDFPKWQVCIQLMSEAQAANHYENPFDVTKTWSQKEYPLIEVGELELNRNPLNYFAEIEQAAFGPSNMVPGVGLSPDRMLQGRVFAYADAHRYRVGTNHQQLPINAPRNPVHSYQRDGSMAFGTNGGAAPNYEPNSYSDAPKEDPRYAEPALALSGAAGRHDHRVDGDYYSQAGKLFNLMSADQKALLISNIAGAMGGVSSDIVQRQLQHFYKADPAYGEGIANALGIKLG</sequence>
<evidence type="ECO:0000256" key="12">
    <source>
        <dbReference type="RuleBase" id="RU000498"/>
    </source>
</evidence>
<keyword evidence="4 11" id="KW-0349">Heme</keyword>
<proteinExistence type="inferred from homology"/>
<dbReference type="InterPro" id="IPR002226">
    <property type="entry name" value="Catalase_haem_BS"/>
</dbReference>
<dbReference type="GO" id="GO:0046872">
    <property type="term" value="F:metal ion binding"/>
    <property type="evidence" value="ECO:0007669"/>
    <property type="project" value="UniProtKB-KW"/>
</dbReference>
<feature type="active site" evidence="10">
    <location>
        <position position="153"/>
    </location>
</feature>
<keyword evidence="6 12" id="KW-0560">Oxidoreductase</keyword>
<dbReference type="GO" id="GO:0042542">
    <property type="term" value="P:response to hydrogen peroxide"/>
    <property type="evidence" value="ECO:0007669"/>
    <property type="project" value="TreeGrafter"/>
</dbReference>
<dbReference type="GO" id="GO:0005737">
    <property type="term" value="C:cytoplasm"/>
    <property type="evidence" value="ECO:0007669"/>
    <property type="project" value="TreeGrafter"/>
</dbReference>
<evidence type="ECO:0000313" key="15">
    <source>
        <dbReference type="EMBL" id="KPZ14919.1"/>
    </source>
</evidence>
<keyword evidence="3 12" id="KW-0575">Peroxidase</keyword>
<evidence type="ECO:0000256" key="13">
    <source>
        <dbReference type="SAM" id="MobiDB-lite"/>
    </source>
</evidence>
<comment type="catalytic activity">
    <reaction evidence="9 12">
        <text>2 H2O2 = O2 + 2 H2O</text>
        <dbReference type="Rhea" id="RHEA:20309"/>
        <dbReference type="ChEBI" id="CHEBI:15377"/>
        <dbReference type="ChEBI" id="CHEBI:15379"/>
        <dbReference type="ChEBI" id="CHEBI:16240"/>
        <dbReference type="EC" id="1.11.1.6"/>
    </reaction>
</comment>
<dbReference type="PROSITE" id="PS51402">
    <property type="entry name" value="CATALASE_3"/>
    <property type="match status" value="1"/>
</dbReference>
<accession>A0A0Q0JKY2</accession>
<evidence type="ECO:0000256" key="11">
    <source>
        <dbReference type="PIRSR" id="PIRSR038928-2"/>
    </source>
</evidence>
<feature type="region of interest" description="Disordered" evidence="13">
    <location>
        <begin position="22"/>
        <end position="51"/>
    </location>
</feature>
<evidence type="ECO:0000256" key="9">
    <source>
        <dbReference type="ARBA" id="ARBA00049254"/>
    </source>
</evidence>
<feature type="region of interest" description="Disordered" evidence="13">
    <location>
        <begin position="396"/>
        <end position="420"/>
    </location>
</feature>
<dbReference type="EC" id="1.11.1.6" evidence="12"/>
<dbReference type="PATRIC" id="fig|251720.4.peg.649"/>
<dbReference type="PROSITE" id="PS00438">
    <property type="entry name" value="CATALASE_2"/>
    <property type="match status" value="1"/>
</dbReference>
<dbReference type="GO" id="GO:0004096">
    <property type="term" value="F:catalase activity"/>
    <property type="evidence" value="ECO:0007669"/>
    <property type="project" value="UniProtKB-EC"/>
</dbReference>
<evidence type="ECO:0000256" key="8">
    <source>
        <dbReference type="ARBA" id="ARBA00023324"/>
    </source>
</evidence>
<protein>
    <recommendedName>
        <fullName evidence="12">Catalase</fullName>
        <ecNumber evidence="12">1.11.1.6</ecNumber>
    </recommendedName>
</protein>
<dbReference type="InterPro" id="IPR024711">
    <property type="entry name" value="Catalase_clade1/3"/>
</dbReference>
<dbReference type="PROSITE" id="PS00437">
    <property type="entry name" value="CATALASE_1"/>
    <property type="match status" value="1"/>
</dbReference>
<feature type="compositionally biased region" description="Polar residues" evidence="13">
    <location>
        <begin position="28"/>
        <end position="48"/>
    </location>
</feature>
<dbReference type="InterPro" id="IPR018028">
    <property type="entry name" value="Catalase"/>
</dbReference>
<dbReference type="AlphaFoldDB" id="A0A0Q0JKY2"/>
<dbReference type="Pfam" id="PF00199">
    <property type="entry name" value="Catalase"/>
    <property type="match status" value="1"/>
</dbReference>
<evidence type="ECO:0000256" key="3">
    <source>
        <dbReference type="ARBA" id="ARBA00022559"/>
    </source>
</evidence>
<dbReference type="PANTHER" id="PTHR11465:SF9">
    <property type="entry name" value="CATALASE"/>
    <property type="match status" value="1"/>
</dbReference>
<dbReference type="InterPro" id="IPR020835">
    <property type="entry name" value="Catalase_sf"/>
</dbReference>
<dbReference type="FunFam" id="2.40.180.10:FF:000001">
    <property type="entry name" value="Catalase"/>
    <property type="match status" value="1"/>
</dbReference>
<reference evidence="15 16" key="1">
    <citation type="submission" date="2015-09" db="EMBL/GenBank/DDBJ databases">
        <title>Genome announcement of multiple Pseudomonas syringae strains.</title>
        <authorList>
            <person name="Thakur S."/>
            <person name="Wang P.W."/>
            <person name="Gong Y."/>
            <person name="Weir B.S."/>
            <person name="Guttman D.S."/>
        </authorList>
    </citation>
    <scope>NUCLEOTIDE SEQUENCE [LARGE SCALE GENOMIC DNA]</scope>
    <source>
        <strain evidence="15 16">ICMP3962</strain>
    </source>
</reference>
<evidence type="ECO:0000256" key="4">
    <source>
        <dbReference type="ARBA" id="ARBA00022617"/>
    </source>
</evidence>
<dbReference type="SMART" id="SM01060">
    <property type="entry name" value="Catalase"/>
    <property type="match status" value="1"/>
</dbReference>
<feature type="active site" evidence="10">
    <location>
        <position position="80"/>
    </location>
</feature>
<dbReference type="PANTHER" id="PTHR11465">
    <property type="entry name" value="CATALASE"/>
    <property type="match status" value="1"/>
</dbReference>
<comment type="similarity">
    <text evidence="2 12">Belongs to the catalase family.</text>
</comment>
<feature type="binding site" description="axial binding residue" evidence="11">
    <location>
        <position position="363"/>
    </location>
    <ligand>
        <name>heme</name>
        <dbReference type="ChEBI" id="CHEBI:30413"/>
    </ligand>
    <ligandPart>
        <name>Fe</name>
        <dbReference type="ChEBI" id="CHEBI:18248"/>
    </ligandPart>
</feature>
<dbReference type="InterPro" id="IPR024708">
    <property type="entry name" value="Catalase_AS"/>
</dbReference>